<reference evidence="4 5" key="1">
    <citation type="submission" date="2024-07" db="EMBL/GenBank/DDBJ databases">
        <title>Chromosome-level genome assembly of the water stick insect Ranatra chinensis (Heteroptera: Nepidae).</title>
        <authorList>
            <person name="Liu X."/>
        </authorList>
    </citation>
    <scope>NUCLEOTIDE SEQUENCE [LARGE SCALE GENOMIC DNA]</scope>
    <source>
        <strain evidence="4">Cailab_2021Rc</strain>
        <tissue evidence="4">Muscle</tissue>
    </source>
</reference>
<protein>
    <submittedName>
        <fullName evidence="4">Uncharacterized protein</fullName>
    </submittedName>
</protein>
<dbReference type="AlphaFoldDB" id="A0ABD0YKD0"/>
<sequence>MASKRRNMFYQNKEQETQHNVQRMPVNFESHFPAALILMEGRLSKGRGGGVGPVFLYKGRPVTKPTGTPLASTVHLKYGALLHYHTPGSASRQISTTTVATDKVIDGPFIVFLGFRRPVTLAAELSEEECRVPPPNWPKSPPSCCKGNPPIPTEEMQKAFEKCIDTLPKPPEELAPGQQDPRLCVEECVYKEVGFINAGKSIVKNVVSEKLGKSAPAPWTAIMKAAVDTCNNAKSQRAASGQCSELPHDHTHCLARQLFLALSHDCRAWDRTGFIWEDNGVGKPDAHAPLATTP</sequence>
<evidence type="ECO:0000256" key="3">
    <source>
        <dbReference type="ARBA" id="ARBA00022525"/>
    </source>
</evidence>
<dbReference type="InterPro" id="IPR006170">
    <property type="entry name" value="PBP/GOBP"/>
</dbReference>
<evidence type="ECO:0000313" key="5">
    <source>
        <dbReference type="Proteomes" id="UP001558652"/>
    </source>
</evidence>
<keyword evidence="3" id="KW-0964">Secreted</keyword>
<dbReference type="Proteomes" id="UP001558652">
    <property type="component" value="Unassembled WGS sequence"/>
</dbReference>
<dbReference type="EMBL" id="JBFDAA010000006">
    <property type="protein sequence ID" value="KAL1131715.1"/>
    <property type="molecule type" value="Genomic_DNA"/>
</dbReference>
<dbReference type="InterPro" id="IPR052295">
    <property type="entry name" value="Odorant-binding_protein"/>
</dbReference>
<evidence type="ECO:0000313" key="4">
    <source>
        <dbReference type="EMBL" id="KAL1131715.1"/>
    </source>
</evidence>
<dbReference type="SUPFAM" id="SSF47565">
    <property type="entry name" value="Insect pheromone/odorant-binding proteins"/>
    <property type="match status" value="1"/>
</dbReference>
<dbReference type="GO" id="GO:0005576">
    <property type="term" value="C:extracellular region"/>
    <property type="evidence" value="ECO:0007669"/>
    <property type="project" value="UniProtKB-SubCell"/>
</dbReference>
<dbReference type="PANTHER" id="PTHR21066">
    <property type="entry name" value="ODORANT-BINDING PROTEIN 59A-RELATED"/>
    <property type="match status" value="1"/>
</dbReference>
<evidence type="ECO:0000256" key="1">
    <source>
        <dbReference type="ARBA" id="ARBA00004613"/>
    </source>
</evidence>
<organism evidence="4 5">
    <name type="scientific">Ranatra chinensis</name>
    <dbReference type="NCBI Taxonomy" id="642074"/>
    <lineage>
        <taxon>Eukaryota</taxon>
        <taxon>Metazoa</taxon>
        <taxon>Ecdysozoa</taxon>
        <taxon>Arthropoda</taxon>
        <taxon>Hexapoda</taxon>
        <taxon>Insecta</taxon>
        <taxon>Pterygota</taxon>
        <taxon>Neoptera</taxon>
        <taxon>Paraneoptera</taxon>
        <taxon>Hemiptera</taxon>
        <taxon>Heteroptera</taxon>
        <taxon>Panheteroptera</taxon>
        <taxon>Nepomorpha</taxon>
        <taxon>Nepidae</taxon>
        <taxon>Ranatrinae</taxon>
        <taxon>Ranatra</taxon>
    </lineage>
</organism>
<dbReference type="InterPro" id="IPR036728">
    <property type="entry name" value="PBP_GOBP_sf"/>
</dbReference>
<keyword evidence="5" id="KW-1185">Reference proteome</keyword>
<name>A0ABD0YKD0_9HEMI</name>
<accession>A0ABD0YKD0</accession>
<comment type="caution">
    <text evidence="4">The sequence shown here is derived from an EMBL/GenBank/DDBJ whole genome shotgun (WGS) entry which is preliminary data.</text>
</comment>
<proteinExistence type="inferred from homology"/>
<dbReference type="Gene3D" id="1.10.238.270">
    <property type="match status" value="1"/>
</dbReference>
<gene>
    <name evidence="4" type="ORF">AAG570_011328</name>
</gene>
<evidence type="ECO:0000256" key="2">
    <source>
        <dbReference type="ARBA" id="ARBA00008098"/>
    </source>
</evidence>
<dbReference type="CDD" id="cd23992">
    <property type="entry name" value="PBP_GOBP"/>
    <property type="match status" value="1"/>
</dbReference>
<comment type="similarity">
    <text evidence="2">Belongs to the PBP/GOBP family.</text>
</comment>
<comment type="subcellular location">
    <subcellularLocation>
        <location evidence="1">Secreted</location>
    </subcellularLocation>
</comment>
<dbReference type="Pfam" id="PF01395">
    <property type="entry name" value="PBP_GOBP"/>
    <property type="match status" value="1"/>
</dbReference>
<dbReference type="PANTHER" id="PTHR21066:SF3">
    <property type="entry name" value="IP02236P"/>
    <property type="match status" value="1"/>
</dbReference>